<reference evidence="5" key="3">
    <citation type="journal article" date="2016" name="Gigascience">
        <title>De novo construction of an expanded transcriptome assembly for the western tarnished plant bug, Lygus hesperus.</title>
        <authorList>
            <person name="Tassone E.E."/>
            <person name="Geib S.M."/>
            <person name="Hall B."/>
            <person name="Fabrick J.A."/>
            <person name="Brent C.S."/>
            <person name="Hull J.J."/>
        </authorList>
    </citation>
    <scope>NUCLEOTIDE SEQUENCE</scope>
</reference>
<dbReference type="PROSITE" id="PS00028">
    <property type="entry name" value="ZINC_FINGER_C2H2_1"/>
    <property type="match status" value="1"/>
</dbReference>
<dbReference type="GO" id="GO:0003676">
    <property type="term" value="F:nucleic acid binding"/>
    <property type="evidence" value="ECO:0007669"/>
    <property type="project" value="InterPro"/>
</dbReference>
<protein>
    <recommendedName>
        <fullName evidence="2">C2H2-type domain-containing protein</fullName>
    </recommendedName>
</protein>
<dbReference type="EMBL" id="GDHC01017429">
    <property type="protein sequence ID" value="JAQ01200.1"/>
    <property type="molecule type" value="Transcribed_RNA"/>
</dbReference>
<evidence type="ECO:0000313" key="5">
    <source>
        <dbReference type="EMBL" id="JAQ01200.1"/>
    </source>
</evidence>
<dbReference type="SUPFAM" id="SSF57667">
    <property type="entry name" value="beta-beta-alpha zinc fingers"/>
    <property type="match status" value="1"/>
</dbReference>
<reference evidence="3" key="2">
    <citation type="submission" date="2014-07" db="EMBL/GenBank/DDBJ databases">
        <authorList>
            <person name="Hull J."/>
        </authorList>
    </citation>
    <scope>NUCLEOTIDE SEQUENCE</scope>
</reference>
<feature type="region of interest" description="Disordered" evidence="1">
    <location>
        <begin position="23"/>
        <end position="46"/>
    </location>
</feature>
<evidence type="ECO:0000313" key="3">
    <source>
        <dbReference type="EMBL" id="JAG40899.1"/>
    </source>
</evidence>
<dbReference type="EMBL" id="GDHC01000396">
    <property type="protein sequence ID" value="JAQ18233.1"/>
    <property type="molecule type" value="Transcribed_RNA"/>
</dbReference>
<feature type="region of interest" description="Disordered" evidence="1">
    <location>
        <begin position="66"/>
        <end position="106"/>
    </location>
</feature>
<dbReference type="AlphaFoldDB" id="A0A0A9Z8Y5"/>
<name>A0A0A9Z8Y5_LYGHE</name>
<dbReference type="EMBL" id="GBHO01002705">
    <property type="protein sequence ID" value="JAG40899.1"/>
    <property type="molecule type" value="Transcribed_RNA"/>
</dbReference>
<organism evidence="3">
    <name type="scientific">Lygus hesperus</name>
    <name type="common">Western plant bug</name>
    <dbReference type="NCBI Taxonomy" id="30085"/>
    <lineage>
        <taxon>Eukaryota</taxon>
        <taxon>Metazoa</taxon>
        <taxon>Ecdysozoa</taxon>
        <taxon>Arthropoda</taxon>
        <taxon>Hexapoda</taxon>
        <taxon>Insecta</taxon>
        <taxon>Pterygota</taxon>
        <taxon>Neoptera</taxon>
        <taxon>Paraneoptera</taxon>
        <taxon>Hemiptera</taxon>
        <taxon>Heteroptera</taxon>
        <taxon>Panheteroptera</taxon>
        <taxon>Cimicomorpha</taxon>
        <taxon>Miridae</taxon>
        <taxon>Mirini</taxon>
        <taxon>Lygus</taxon>
    </lineage>
</organism>
<dbReference type="Gene3D" id="3.30.160.60">
    <property type="entry name" value="Classic Zinc Finger"/>
    <property type="match status" value="1"/>
</dbReference>
<dbReference type="GO" id="GO:0008270">
    <property type="term" value="F:zinc ion binding"/>
    <property type="evidence" value="ECO:0007669"/>
    <property type="project" value="UniProtKB-KW"/>
</dbReference>
<dbReference type="InterPro" id="IPR013087">
    <property type="entry name" value="Znf_C2H2_type"/>
</dbReference>
<reference evidence="3" key="1">
    <citation type="journal article" date="2014" name="PLoS ONE">
        <title>Transcriptome-Based Identification of ABC Transporters in the Western Tarnished Plant Bug Lygus hesperus.</title>
        <authorList>
            <person name="Hull J.J."/>
            <person name="Chaney K."/>
            <person name="Geib S.M."/>
            <person name="Fabrick J.A."/>
            <person name="Brent C.S."/>
            <person name="Walsh D."/>
            <person name="Lavine L.C."/>
        </authorList>
    </citation>
    <scope>NUCLEOTIDE SEQUENCE</scope>
</reference>
<feature type="region of interest" description="Disordered" evidence="1">
    <location>
        <begin position="121"/>
        <end position="150"/>
    </location>
</feature>
<sequence length="150" mass="16866">MSKLKSGEYGSMKGFAMLVDDDMLNKNNDEDDSMYPSEQHAKNSKGWHCSICKKRFNASRLYDEHINSSKHKKREKQFAQKCVNDKNDDIKGNSEDEHNTKFEVGTSNVVTEKANISPHTNVITADHLNDTEITTAPSITTTSNTTPSHT</sequence>
<evidence type="ECO:0000313" key="6">
    <source>
        <dbReference type="EMBL" id="JAQ18233.1"/>
    </source>
</evidence>
<feature type="compositionally biased region" description="Basic and acidic residues" evidence="1">
    <location>
        <begin position="83"/>
        <end position="101"/>
    </location>
</feature>
<proteinExistence type="predicted"/>
<gene>
    <name evidence="3" type="ORF">CM83_7831</name>
    <name evidence="4" type="ORF">CM83_7832</name>
    <name evidence="6" type="ORF">g.8732</name>
    <name evidence="5" type="ORF">g.8733</name>
</gene>
<evidence type="ECO:0000256" key="1">
    <source>
        <dbReference type="SAM" id="MobiDB-lite"/>
    </source>
</evidence>
<dbReference type="InterPro" id="IPR036236">
    <property type="entry name" value="Znf_C2H2_sf"/>
</dbReference>
<evidence type="ECO:0000259" key="2">
    <source>
        <dbReference type="PROSITE" id="PS00028"/>
    </source>
</evidence>
<feature type="domain" description="C2H2-type" evidence="2">
    <location>
        <begin position="49"/>
        <end position="71"/>
    </location>
</feature>
<dbReference type="SMART" id="SM00451">
    <property type="entry name" value="ZnF_U1"/>
    <property type="match status" value="1"/>
</dbReference>
<accession>A0A0A9Z8Y5</accession>
<feature type="compositionally biased region" description="Low complexity" evidence="1">
    <location>
        <begin position="131"/>
        <end position="150"/>
    </location>
</feature>
<dbReference type="EMBL" id="GBHO01002704">
    <property type="protein sequence ID" value="JAG40900.1"/>
    <property type="molecule type" value="Transcribed_RNA"/>
</dbReference>
<dbReference type="InterPro" id="IPR003604">
    <property type="entry name" value="Matrin/U1-like-C_Znf_C2H2"/>
</dbReference>
<evidence type="ECO:0000313" key="4">
    <source>
        <dbReference type="EMBL" id="JAG40900.1"/>
    </source>
</evidence>